<dbReference type="GO" id="GO:0048038">
    <property type="term" value="F:quinone binding"/>
    <property type="evidence" value="ECO:0007669"/>
    <property type="project" value="UniProtKB-KW"/>
</dbReference>
<dbReference type="InterPro" id="IPR015904">
    <property type="entry name" value="Sulphide_quinone_reductase"/>
</dbReference>
<feature type="domain" description="FAD/NAD(P)-binding" evidence="8">
    <location>
        <begin position="160"/>
        <end position="280"/>
    </location>
</feature>
<reference evidence="9 10" key="1">
    <citation type="submission" date="2019-07" db="EMBL/GenBank/DDBJ databases">
        <title>Deep subsurface shale carbon reservoir microbial communities from Ohio and West Virginia, USA.</title>
        <authorList>
            <person name="Wrighton K."/>
        </authorList>
    </citation>
    <scope>NUCLEOTIDE SEQUENCE [LARGE SCALE GENOMIC DNA]</scope>
    <source>
        <strain evidence="9 10">NP_8Ht</strain>
    </source>
</reference>
<dbReference type="GO" id="GO:0071949">
    <property type="term" value="F:FAD binding"/>
    <property type="evidence" value="ECO:0007669"/>
    <property type="project" value="TreeGrafter"/>
</dbReference>
<comment type="caution">
    <text evidence="9">The sequence shown here is derived from an EMBL/GenBank/DDBJ whole genome shotgun (WGS) entry which is preliminary data.</text>
</comment>
<dbReference type="GO" id="GO:0070221">
    <property type="term" value="P:sulfide oxidation, using sulfide:quinone oxidoreductase"/>
    <property type="evidence" value="ECO:0007669"/>
    <property type="project" value="TreeGrafter"/>
</dbReference>
<dbReference type="PANTHER" id="PTHR10632">
    <property type="entry name" value="SULFIDE:QUINONE OXIDOREDUCTASE"/>
    <property type="match status" value="1"/>
</dbReference>
<evidence type="ECO:0000256" key="5">
    <source>
        <dbReference type="ARBA" id="ARBA00022946"/>
    </source>
</evidence>
<evidence type="ECO:0000256" key="1">
    <source>
        <dbReference type="ARBA" id="ARBA00001974"/>
    </source>
</evidence>
<dbReference type="InterPro" id="IPR029021">
    <property type="entry name" value="Prot-tyrosine_phosphatase-like"/>
</dbReference>
<dbReference type="Pfam" id="PF04273">
    <property type="entry name" value="BLH_phosphatase"/>
    <property type="match status" value="1"/>
</dbReference>
<accession>A0A5S5B3W3</accession>
<organism evidence="9 10">
    <name type="scientific">Stutzerimonas stutzeri</name>
    <name type="common">Pseudomonas stutzeri</name>
    <dbReference type="NCBI Taxonomy" id="316"/>
    <lineage>
        <taxon>Bacteria</taxon>
        <taxon>Pseudomonadati</taxon>
        <taxon>Pseudomonadota</taxon>
        <taxon>Gammaproteobacteria</taxon>
        <taxon>Pseudomonadales</taxon>
        <taxon>Pseudomonadaceae</taxon>
        <taxon>Stutzerimonas</taxon>
    </lineage>
</organism>
<dbReference type="SUPFAM" id="SSF52799">
    <property type="entry name" value="(Phosphotyrosine protein) phosphatases II"/>
    <property type="match status" value="1"/>
</dbReference>
<dbReference type="EMBL" id="VNHQ01000014">
    <property type="protein sequence ID" value="TYP61695.1"/>
    <property type="molecule type" value="Genomic_DNA"/>
</dbReference>
<evidence type="ECO:0000256" key="6">
    <source>
        <dbReference type="ARBA" id="ARBA00023002"/>
    </source>
</evidence>
<comment type="cofactor">
    <cofactor evidence="1">
        <name>FAD</name>
        <dbReference type="ChEBI" id="CHEBI:57692"/>
    </cofactor>
</comment>
<name>A0A5S5B3W3_STUST</name>
<dbReference type="Pfam" id="PF07992">
    <property type="entry name" value="Pyr_redox_2"/>
    <property type="match status" value="1"/>
</dbReference>
<sequence length="582" mass="64079">MQTLKRLTPFISVAGQLDPADMALLAGSGFRCVINNRPDNEGEGQPSSEAIRVAAEESGLEYHHIPVVSGQISDSDVAAFRTLLDRIKGPVLAFCRTGTRSASLWALAEAHHLDPHELIQTARQADYDLTSLRPRLDQYWQSSAEGPLSPAPTFAAMPRYDVLVVGGGAAGCAVTASLLKRDPDLRIAIIEPREQHYYQPGWTLVGAGVFDRANTERPMSRCIPTRAQWIRAAVEAFDPEHQQVVLEDGSRIGYRSLVVCPGLSLDWDAIEGVRDSLGKYGVTSNYAFELAPYTWQLVQHLRHGKALFTQPPMPIKCAGAPQKAMYLSCDHWLKKGALKDIQVDFCSAGAVLFGVAEFVPGLMRYVERYGATLNFNNNLIAVDGPAQKAWFKVSDGTGQSSTVEREFDLLHVVPPQHAPDFIRQSALSNADGWFEAEHETLRHPRFGNIFSLGDVCSAPNAKTAAAVRKQAPVVAENVLSVLSGKGPQAIYDGYGSCPLTVEFGKVILAEFGYGGKLLPTFPLDPRVPRRLAWKLKTRWMPSIYFDMMLKGHEWLAEPKHLDFEPRPAEALNACDFTQEKKG</sequence>
<evidence type="ECO:0000256" key="2">
    <source>
        <dbReference type="ARBA" id="ARBA00022630"/>
    </source>
</evidence>
<keyword evidence="3" id="KW-0874">Quinone</keyword>
<keyword evidence="4" id="KW-0274">FAD</keyword>
<dbReference type="Gene3D" id="3.50.50.60">
    <property type="entry name" value="FAD/NAD(P)-binding domain"/>
    <property type="match status" value="2"/>
</dbReference>
<evidence type="ECO:0000313" key="10">
    <source>
        <dbReference type="Proteomes" id="UP000324282"/>
    </source>
</evidence>
<dbReference type="InterPro" id="IPR023753">
    <property type="entry name" value="FAD/NAD-binding_dom"/>
</dbReference>
<dbReference type="GO" id="GO:0016787">
    <property type="term" value="F:hydrolase activity"/>
    <property type="evidence" value="ECO:0007669"/>
    <property type="project" value="InterPro"/>
</dbReference>
<dbReference type="Proteomes" id="UP000324282">
    <property type="component" value="Unassembled WGS sequence"/>
</dbReference>
<dbReference type="SUPFAM" id="SSF51905">
    <property type="entry name" value="FAD/NAD(P)-binding domain"/>
    <property type="match status" value="2"/>
</dbReference>
<dbReference type="FunFam" id="3.50.50.60:FF:000034">
    <property type="entry name" value="sulfide:quinone oxidoreductase, mitochondrial"/>
    <property type="match status" value="1"/>
</dbReference>
<feature type="domain" description="Beta-lactamase hydrolase-like protein phosphatase-like" evidence="7">
    <location>
        <begin position="4"/>
        <end position="110"/>
    </location>
</feature>
<keyword evidence="2" id="KW-0285">Flavoprotein</keyword>
<evidence type="ECO:0000256" key="3">
    <source>
        <dbReference type="ARBA" id="ARBA00022719"/>
    </source>
</evidence>
<dbReference type="InterPro" id="IPR036188">
    <property type="entry name" value="FAD/NAD-bd_sf"/>
</dbReference>
<keyword evidence="5" id="KW-0809">Transit peptide</keyword>
<dbReference type="Gene3D" id="3.90.190.10">
    <property type="entry name" value="Protein tyrosine phosphatase superfamily"/>
    <property type="match status" value="1"/>
</dbReference>
<keyword evidence="6" id="KW-0560">Oxidoreductase</keyword>
<dbReference type="GO" id="GO:0070224">
    <property type="term" value="F:sulfide:quinone oxidoreductase activity"/>
    <property type="evidence" value="ECO:0007669"/>
    <property type="project" value="TreeGrafter"/>
</dbReference>
<evidence type="ECO:0000259" key="8">
    <source>
        <dbReference type="Pfam" id="PF07992"/>
    </source>
</evidence>
<dbReference type="NCBIfam" id="TIGR01244">
    <property type="entry name" value="TIGR01244 family sulfur transferase"/>
    <property type="match status" value="1"/>
</dbReference>
<gene>
    <name evidence="9" type="ORF">A9A72_124443</name>
</gene>
<evidence type="ECO:0000259" key="7">
    <source>
        <dbReference type="Pfam" id="PF04273"/>
    </source>
</evidence>
<proteinExistence type="predicted"/>
<evidence type="ECO:0000256" key="4">
    <source>
        <dbReference type="ARBA" id="ARBA00022827"/>
    </source>
</evidence>
<dbReference type="CDD" id="cd14503">
    <property type="entry name" value="PTP-bact"/>
    <property type="match status" value="1"/>
</dbReference>
<protein>
    <submittedName>
        <fullName evidence="9">Sulfide:quinone oxidoreductase</fullName>
    </submittedName>
</protein>
<dbReference type="PANTHER" id="PTHR10632:SF2">
    <property type="entry name" value="SULFIDE:QUINONE OXIDOREDUCTASE, MITOCHONDRIAL"/>
    <property type="match status" value="1"/>
</dbReference>
<dbReference type="OrthoDB" id="9802771at2"/>
<dbReference type="AlphaFoldDB" id="A0A5S5B3W3"/>
<dbReference type="InterPro" id="IPR005939">
    <property type="entry name" value="BLH_phosphatase-like"/>
</dbReference>
<evidence type="ECO:0000313" key="9">
    <source>
        <dbReference type="EMBL" id="TYP61695.1"/>
    </source>
</evidence>
<dbReference type="RefSeq" id="WP_148926304.1">
    <property type="nucleotide sequence ID" value="NZ_VNHQ01000014.1"/>
</dbReference>